<dbReference type="CDD" id="cd05693">
    <property type="entry name" value="S1_Rrp5_repeat_hs1_sc1"/>
    <property type="match status" value="1"/>
</dbReference>
<dbReference type="FunFam" id="2.40.50.140:FF:000280">
    <property type="entry name" value="rRNA biogenesis protein RRP5"/>
    <property type="match status" value="1"/>
</dbReference>
<dbReference type="GO" id="GO:0003723">
    <property type="term" value="F:RNA binding"/>
    <property type="evidence" value="ECO:0007669"/>
    <property type="project" value="TreeGrafter"/>
</dbReference>
<dbReference type="SMART" id="SM00316">
    <property type="entry name" value="S1"/>
    <property type="match status" value="1"/>
</dbReference>
<dbReference type="AlphaFoldDB" id="A0A2K3KYS6"/>
<comment type="subcellular location">
    <subcellularLocation>
        <location evidence="1">Nucleus</location>
    </subcellularLocation>
</comment>
<evidence type="ECO:0000313" key="7">
    <source>
        <dbReference type="Proteomes" id="UP000236291"/>
    </source>
</evidence>
<feature type="region of interest" description="Disordered" evidence="4">
    <location>
        <begin position="1"/>
        <end position="41"/>
    </location>
</feature>
<dbReference type="GO" id="GO:0006364">
    <property type="term" value="P:rRNA processing"/>
    <property type="evidence" value="ECO:0007669"/>
    <property type="project" value="InterPro"/>
</dbReference>
<dbReference type="Proteomes" id="UP000236291">
    <property type="component" value="Unassembled WGS sequence"/>
</dbReference>
<evidence type="ECO:0000256" key="1">
    <source>
        <dbReference type="ARBA" id="ARBA00004123"/>
    </source>
</evidence>
<organism evidence="6 7">
    <name type="scientific">Trifolium pratense</name>
    <name type="common">Red clover</name>
    <dbReference type="NCBI Taxonomy" id="57577"/>
    <lineage>
        <taxon>Eukaryota</taxon>
        <taxon>Viridiplantae</taxon>
        <taxon>Streptophyta</taxon>
        <taxon>Embryophyta</taxon>
        <taxon>Tracheophyta</taxon>
        <taxon>Spermatophyta</taxon>
        <taxon>Magnoliopsida</taxon>
        <taxon>eudicotyledons</taxon>
        <taxon>Gunneridae</taxon>
        <taxon>Pentapetalae</taxon>
        <taxon>rosids</taxon>
        <taxon>fabids</taxon>
        <taxon>Fabales</taxon>
        <taxon>Fabaceae</taxon>
        <taxon>Papilionoideae</taxon>
        <taxon>50 kb inversion clade</taxon>
        <taxon>NPAAA clade</taxon>
        <taxon>Hologalegina</taxon>
        <taxon>IRL clade</taxon>
        <taxon>Trifolieae</taxon>
        <taxon>Trifolium</taxon>
    </lineage>
</organism>
<reference evidence="6 7" key="2">
    <citation type="journal article" date="2017" name="Front. Plant Sci.">
        <title>Gene Classification and Mining of Molecular Markers Useful in Red Clover (Trifolium pratense) Breeding.</title>
        <authorList>
            <person name="Istvanek J."/>
            <person name="Dluhosova J."/>
            <person name="Dluhos P."/>
            <person name="Patkova L."/>
            <person name="Nedelnik J."/>
            <person name="Repkova J."/>
        </authorList>
    </citation>
    <scope>NUCLEOTIDE SEQUENCE [LARGE SCALE GENOMIC DNA]</scope>
    <source>
        <strain evidence="7">cv. Tatra</strain>
        <tissue evidence="6">Young leaves</tissue>
    </source>
</reference>
<dbReference type="InterPro" id="IPR048059">
    <property type="entry name" value="Rrp5_S1_rpt_hs1_sc1"/>
</dbReference>
<dbReference type="InterPro" id="IPR045209">
    <property type="entry name" value="Rrp5"/>
</dbReference>
<gene>
    <name evidence="6" type="ORF">L195_g027311</name>
</gene>
<dbReference type="PANTHER" id="PTHR23270:SF10">
    <property type="entry name" value="PROTEIN RRP5 HOMOLOG"/>
    <property type="match status" value="1"/>
</dbReference>
<dbReference type="STRING" id="57577.A0A2K3KYS6"/>
<sequence>MAPRTDKPHKNKNNDKPKIAKASKKISKPKREQNGAVVKSESLALQLEDEVPDFPRGREFNVKRSSNDNEKFGDEDDPKKEWKNKKKGKKVFKKSDEDENDWGLLSGAGITGKLPRYVNRVTLKNIAPGMKLWGVVTEVNNKDLVVSLPGGLRGIVHASDAFDPIFNNKTEVGESFLSSVFRVGQLVSCIVLRLDDDKKEKGHRKVWLSLRLSLLHKNFNLDVVQEGMIRPTCTFCSNESRSDGLYPDH</sequence>
<protein>
    <submittedName>
        <fullName evidence="6">Protein RRP5</fullName>
    </submittedName>
</protein>
<dbReference type="InterPro" id="IPR003029">
    <property type="entry name" value="S1_domain"/>
</dbReference>
<evidence type="ECO:0000256" key="2">
    <source>
        <dbReference type="ARBA" id="ARBA00022737"/>
    </source>
</evidence>
<dbReference type="PROSITE" id="PS50126">
    <property type="entry name" value="S1"/>
    <property type="match status" value="1"/>
</dbReference>
<comment type="caution">
    <text evidence="6">The sequence shown here is derived from an EMBL/GenBank/DDBJ whole genome shotgun (WGS) entry which is preliminary data.</text>
</comment>
<dbReference type="GO" id="GO:0032040">
    <property type="term" value="C:small-subunit processome"/>
    <property type="evidence" value="ECO:0007669"/>
    <property type="project" value="TreeGrafter"/>
</dbReference>
<dbReference type="InterPro" id="IPR012340">
    <property type="entry name" value="NA-bd_OB-fold"/>
</dbReference>
<dbReference type="EMBL" id="ASHM01023306">
    <property type="protein sequence ID" value="PNX71432.1"/>
    <property type="molecule type" value="Genomic_DNA"/>
</dbReference>
<dbReference type="Gene3D" id="2.40.50.140">
    <property type="entry name" value="Nucleic acid-binding proteins"/>
    <property type="match status" value="1"/>
</dbReference>
<dbReference type="PANTHER" id="PTHR23270">
    <property type="entry name" value="PROGRAMMED CELL DEATH PROTEIN 11 PRE-RRNA PROCESSING PROTEIN RRP5"/>
    <property type="match status" value="1"/>
</dbReference>
<keyword evidence="2" id="KW-0677">Repeat</keyword>
<dbReference type="ExpressionAtlas" id="A0A2K3KYS6">
    <property type="expression patterns" value="baseline"/>
</dbReference>
<evidence type="ECO:0000256" key="3">
    <source>
        <dbReference type="ARBA" id="ARBA00023242"/>
    </source>
</evidence>
<feature type="compositionally biased region" description="Basic and acidic residues" evidence="4">
    <location>
        <begin position="1"/>
        <end position="18"/>
    </location>
</feature>
<feature type="compositionally biased region" description="Basic residues" evidence="4">
    <location>
        <begin position="82"/>
        <end position="92"/>
    </location>
</feature>
<feature type="compositionally biased region" description="Basic and acidic residues" evidence="4">
    <location>
        <begin position="54"/>
        <end position="81"/>
    </location>
</feature>
<evidence type="ECO:0000313" key="6">
    <source>
        <dbReference type="EMBL" id="PNX71432.1"/>
    </source>
</evidence>
<dbReference type="Pfam" id="PF23459">
    <property type="entry name" value="S1_RRP5"/>
    <property type="match status" value="1"/>
</dbReference>
<evidence type="ECO:0000259" key="5">
    <source>
        <dbReference type="PROSITE" id="PS50126"/>
    </source>
</evidence>
<feature type="compositionally biased region" description="Basic residues" evidence="4">
    <location>
        <begin position="19"/>
        <end position="28"/>
    </location>
</feature>
<keyword evidence="3" id="KW-0539">Nucleus</keyword>
<feature type="region of interest" description="Disordered" evidence="4">
    <location>
        <begin position="54"/>
        <end position="93"/>
    </location>
</feature>
<dbReference type="InterPro" id="IPR057302">
    <property type="entry name" value="Rrp5_S1"/>
</dbReference>
<accession>A0A2K3KYS6</accession>
<proteinExistence type="predicted"/>
<evidence type="ECO:0000256" key="4">
    <source>
        <dbReference type="SAM" id="MobiDB-lite"/>
    </source>
</evidence>
<feature type="domain" description="S1 motif" evidence="5">
    <location>
        <begin position="129"/>
        <end position="211"/>
    </location>
</feature>
<reference evidence="6 7" key="1">
    <citation type="journal article" date="2014" name="Am. J. Bot.">
        <title>Genome assembly and annotation for red clover (Trifolium pratense; Fabaceae).</title>
        <authorList>
            <person name="Istvanek J."/>
            <person name="Jaros M."/>
            <person name="Krenek A."/>
            <person name="Repkova J."/>
        </authorList>
    </citation>
    <scope>NUCLEOTIDE SEQUENCE [LARGE SCALE GENOMIC DNA]</scope>
    <source>
        <strain evidence="7">cv. Tatra</strain>
        <tissue evidence="6">Young leaves</tissue>
    </source>
</reference>
<name>A0A2K3KYS6_TRIPR</name>
<dbReference type="SUPFAM" id="SSF50249">
    <property type="entry name" value="Nucleic acid-binding proteins"/>
    <property type="match status" value="1"/>
</dbReference>